<name>L8TUB7_9MICC</name>
<dbReference type="Gene3D" id="1.10.357.10">
    <property type="entry name" value="Tetracycline Repressor, domain 2"/>
    <property type="match status" value="1"/>
</dbReference>
<proteinExistence type="predicted"/>
<dbReference type="Pfam" id="PF00440">
    <property type="entry name" value="TetR_N"/>
    <property type="match status" value="1"/>
</dbReference>
<keyword evidence="8" id="KW-1185">Reference proteome</keyword>
<dbReference type="Pfam" id="PF13977">
    <property type="entry name" value="TetR_C_6"/>
    <property type="match status" value="1"/>
</dbReference>
<dbReference type="SUPFAM" id="SSF48498">
    <property type="entry name" value="Tetracyclin repressor-like, C-terminal domain"/>
    <property type="match status" value="1"/>
</dbReference>
<dbReference type="Proteomes" id="UP000011189">
    <property type="component" value="Unassembled WGS sequence"/>
</dbReference>
<feature type="DNA-binding region" description="H-T-H motif" evidence="5">
    <location>
        <begin position="53"/>
        <end position="72"/>
    </location>
</feature>
<keyword evidence="2" id="KW-0805">Transcription regulation</keyword>
<dbReference type="PANTHER" id="PTHR30055:SF226">
    <property type="entry name" value="HTH-TYPE TRANSCRIPTIONAL REGULATOR PKSA"/>
    <property type="match status" value="1"/>
</dbReference>
<dbReference type="PRINTS" id="PR00455">
    <property type="entry name" value="HTHTETR"/>
</dbReference>
<accession>L8TUB7</accession>
<sequence>MLGFHEIRLDYMTKKANARSGPRGPYAKTAERQRQILEAAVEVFGSRGYNGGSIQDVADRAGISQTTLLHHFPTKAQLLVAVLEYRDRISTSTPGTRERFAETIVRQAEHNEGLPHLVELYSVLSGEATTEDHPARNYFVQRFARLRKEYSGELRYLASIGRLRPGVDPDVAGPTIVALWEGIQTEWLLNPDTVDVPGILKGYLDLILVPEENAGWSSGATDTVHAKSRQ</sequence>
<feature type="domain" description="HTH tetR-type" evidence="6">
    <location>
        <begin position="30"/>
        <end position="90"/>
    </location>
</feature>
<evidence type="ECO:0000313" key="8">
    <source>
        <dbReference type="Proteomes" id="UP000011189"/>
    </source>
</evidence>
<dbReference type="InterPro" id="IPR001647">
    <property type="entry name" value="HTH_TetR"/>
</dbReference>
<protein>
    <submittedName>
        <fullName evidence="7">Transcriptional regulator</fullName>
    </submittedName>
</protein>
<dbReference type="GO" id="GO:0000976">
    <property type="term" value="F:transcription cis-regulatory region binding"/>
    <property type="evidence" value="ECO:0007669"/>
    <property type="project" value="TreeGrafter"/>
</dbReference>
<evidence type="ECO:0000256" key="4">
    <source>
        <dbReference type="ARBA" id="ARBA00023163"/>
    </source>
</evidence>
<evidence type="ECO:0000256" key="1">
    <source>
        <dbReference type="ARBA" id="ARBA00022491"/>
    </source>
</evidence>
<evidence type="ECO:0000256" key="5">
    <source>
        <dbReference type="PROSITE-ProRule" id="PRU00335"/>
    </source>
</evidence>
<dbReference type="EMBL" id="AOFD01000016">
    <property type="protein sequence ID" value="ELT44839.1"/>
    <property type="molecule type" value="Genomic_DNA"/>
</dbReference>
<dbReference type="AlphaFoldDB" id="L8TUB7"/>
<evidence type="ECO:0000256" key="3">
    <source>
        <dbReference type="ARBA" id="ARBA00023125"/>
    </source>
</evidence>
<dbReference type="GO" id="GO:0003700">
    <property type="term" value="F:DNA-binding transcription factor activity"/>
    <property type="evidence" value="ECO:0007669"/>
    <property type="project" value="TreeGrafter"/>
</dbReference>
<dbReference type="PATRIC" id="fig|683150.5.peg.1819"/>
<reference evidence="8" key="1">
    <citation type="journal article" date="2013" name="Genome Announc.">
        <title>Draft Genome Sequence of the 2-Chloro-4-Nitrophenol-Degrading Bacterium Arthrobacter sp. Strain SJCon.</title>
        <authorList>
            <person name="Vikram S."/>
            <person name="Kumar S."/>
            <person name="Vaidya B."/>
            <person name="Pinnaka A.K."/>
            <person name="Raghava G.P."/>
        </authorList>
    </citation>
    <scope>NUCLEOTIDE SEQUENCE [LARGE SCALE GENOMIC DNA]</scope>
    <source>
        <strain evidence="8">SJCon</strain>
    </source>
</reference>
<evidence type="ECO:0000256" key="2">
    <source>
        <dbReference type="ARBA" id="ARBA00023015"/>
    </source>
</evidence>
<dbReference type="InterPro" id="IPR009057">
    <property type="entry name" value="Homeodomain-like_sf"/>
</dbReference>
<dbReference type="PANTHER" id="PTHR30055">
    <property type="entry name" value="HTH-TYPE TRANSCRIPTIONAL REGULATOR RUTR"/>
    <property type="match status" value="1"/>
</dbReference>
<organism evidence="7 8">
    <name type="scientific">Arthrobacter nitrophenolicus</name>
    <dbReference type="NCBI Taxonomy" id="683150"/>
    <lineage>
        <taxon>Bacteria</taxon>
        <taxon>Bacillati</taxon>
        <taxon>Actinomycetota</taxon>
        <taxon>Actinomycetes</taxon>
        <taxon>Micrococcales</taxon>
        <taxon>Micrococcaceae</taxon>
        <taxon>Arthrobacter</taxon>
    </lineage>
</organism>
<dbReference type="InterPro" id="IPR050109">
    <property type="entry name" value="HTH-type_TetR-like_transc_reg"/>
</dbReference>
<dbReference type="InterPro" id="IPR039538">
    <property type="entry name" value="BetI_C"/>
</dbReference>
<comment type="caution">
    <text evidence="7">The sequence shown here is derived from an EMBL/GenBank/DDBJ whole genome shotgun (WGS) entry which is preliminary data.</text>
</comment>
<dbReference type="PROSITE" id="PS50977">
    <property type="entry name" value="HTH_TETR_2"/>
    <property type="match status" value="1"/>
</dbReference>
<evidence type="ECO:0000313" key="7">
    <source>
        <dbReference type="EMBL" id="ELT44839.1"/>
    </source>
</evidence>
<gene>
    <name evidence="7" type="ORF">G205_09113</name>
</gene>
<dbReference type="SUPFAM" id="SSF46689">
    <property type="entry name" value="Homeodomain-like"/>
    <property type="match status" value="1"/>
</dbReference>
<keyword evidence="3 5" id="KW-0238">DNA-binding</keyword>
<evidence type="ECO:0000259" key="6">
    <source>
        <dbReference type="PROSITE" id="PS50977"/>
    </source>
</evidence>
<keyword evidence="4" id="KW-0804">Transcription</keyword>
<dbReference type="InterPro" id="IPR036271">
    <property type="entry name" value="Tet_transcr_reg_TetR-rel_C_sf"/>
</dbReference>
<keyword evidence="1" id="KW-0678">Repressor</keyword>